<keyword evidence="2" id="KW-1185">Reference proteome</keyword>
<protein>
    <submittedName>
        <fullName evidence="1">Uncharacterized protein</fullName>
    </submittedName>
</protein>
<sequence>MSSLRPCSAISLSLNPPAAEIRPDRDDAEQARRLLPAKQCGQCFAVLCWQIAFGDERREQLAQTRLARLPCATALRLGHCQRPAADCLVLAQHAADDPKQVVALDRLDEIVPRAEPQRFFGEVELLVRRDDDDRQMRLLHVDRLHQLDAAHAAHLNIRQDQVERLHPQVIDRFEAVQRRLHMRDVQLRAEQEIFDARAHSRLVVDDQYFVHVRSLLAVRAVSSASDDTPVRSSLSQDAAAVDDLFLESRDVKSCANKSQAGEITSSCASRAMITIAL</sequence>
<dbReference type="Proteomes" id="UP001153404">
    <property type="component" value="Unassembled WGS sequence"/>
</dbReference>
<gene>
    <name evidence="1" type="ORF">OMP40_01865</name>
</gene>
<name>A0A9X4KT61_9BACL</name>
<organism evidence="1 2">
    <name type="scientific">Cohnella rhizosphaerae</name>
    <dbReference type="NCBI Taxonomy" id="1457232"/>
    <lineage>
        <taxon>Bacteria</taxon>
        <taxon>Bacillati</taxon>
        <taxon>Bacillota</taxon>
        <taxon>Bacilli</taxon>
        <taxon>Bacillales</taxon>
        <taxon>Paenibacillaceae</taxon>
        <taxon>Cohnella</taxon>
    </lineage>
</organism>
<reference evidence="1" key="1">
    <citation type="submission" date="2022-10" db="EMBL/GenBank/DDBJ databases">
        <title>Comparative genomic analysis of Cohnella hashimotonis sp. nov., isolated from the International Space Station.</title>
        <authorList>
            <person name="Simpson A."/>
            <person name="Venkateswaran K."/>
        </authorList>
    </citation>
    <scope>NUCLEOTIDE SEQUENCE</scope>
    <source>
        <strain evidence="1">DSM 28161</strain>
    </source>
</reference>
<dbReference type="AlphaFoldDB" id="A0A9X4KT61"/>
<accession>A0A9X4KT61</accession>
<evidence type="ECO:0000313" key="1">
    <source>
        <dbReference type="EMBL" id="MDG0808299.1"/>
    </source>
</evidence>
<dbReference type="EMBL" id="JAPDIA010000001">
    <property type="protein sequence ID" value="MDG0808299.1"/>
    <property type="molecule type" value="Genomic_DNA"/>
</dbReference>
<evidence type="ECO:0000313" key="2">
    <source>
        <dbReference type="Proteomes" id="UP001153404"/>
    </source>
</evidence>
<proteinExistence type="predicted"/>
<comment type="caution">
    <text evidence="1">The sequence shown here is derived from an EMBL/GenBank/DDBJ whole genome shotgun (WGS) entry which is preliminary data.</text>
</comment>